<organism evidence="2 3">
    <name type="scientific">Marinobacterium maritimum</name>
    <dbReference type="NCBI Taxonomy" id="500162"/>
    <lineage>
        <taxon>Bacteria</taxon>
        <taxon>Pseudomonadati</taxon>
        <taxon>Pseudomonadota</taxon>
        <taxon>Gammaproteobacteria</taxon>
        <taxon>Oceanospirillales</taxon>
        <taxon>Oceanospirillaceae</taxon>
        <taxon>Marinobacterium</taxon>
    </lineage>
</organism>
<feature type="compositionally biased region" description="Low complexity" evidence="1">
    <location>
        <begin position="47"/>
        <end position="71"/>
    </location>
</feature>
<sequence>MMPIVAPGSGLAPVAAAREDTDPSTSAQVEQPERGGRSDATSEEASKSPSSREASSERAQQLQDQQILRQLSARDSEVRQHEMAHQAAGGGHTGAVSYTFQRGPDGRMYAVGGEVSIDTSAVSGDPRATLEKAETIIRAAMAPAEPSSQDHRVAASARAMAAEARAELARMEEDERTEAAESDDMESDQSAETESASSVDKSGSSVNDADSRAFSSATGPQPLNAVQQQLVDTGVYTSLYPSGSLVNLQA</sequence>
<proteinExistence type="predicted"/>
<evidence type="ECO:0008006" key="4">
    <source>
        <dbReference type="Google" id="ProtNLM"/>
    </source>
</evidence>
<protein>
    <recommendedName>
        <fullName evidence="4">SprA-related family protein</fullName>
    </recommendedName>
</protein>
<reference evidence="2 3" key="1">
    <citation type="journal article" date="2019" name="Int. J. Syst. Evol. Microbiol.">
        <title>The Global Catalogue of Microorganisms (GCM) 10K type strain sequencing project: providing services to taxonomists for standard genome sequencing and annotation.</title>
        <authorList>
            <consortium name="The Broad Institute Genomics Platform"/>
            <consortium name="The Broad Institute Genome Sequencing Center for Infectious Disease"/>
            <person name="Wu L."/>
            <person name="Ma J."/>
        </authorList>
    </citation>
    <scope>NUCLEOTIDE SEQUENCE [LARGE SCALE GENOMIC DNA]</scope>
    <source>
        <strain evidence="2 3">JCM 15134</strain>
    </source>
</reference>
<keyword evidence="3" id="KW-1185">Reference proteome</keyword>
<feature type="compositionally biased region" description="Polar residues" evidence="1">
    <location>
        <begin position="213"/>
        <end position="222"/>
    </location>
</feature>
<dbReference type="EMBL" id="BAAAET010000008">
    <property type="protein sequence ID" value="GAA0702671.1"/>
    <property type="molecule type" value="Genomic_DNA"/>
</dbReference>
<feature type="compositionally biased region" description="Acidic residues" evidence="1">
    <location>
        <begin position="180"/>
        <end position="191"/>
    </location>
</feature>
<feature type="compositionally biased region" description="Low complexity" evidence="1">
    <location>
        <begin position="154"/>
        <end position="163"/>
    </location>
</feature>
<comment type="caution">
    <text evidence="2">The sequence shown here is derived from an EMBL/GenBank/DDBJ whole genome shotgun (WGS) entry which is preliminary data.</text>
</comment>
<feature type="compositionally biased region" description="Low complexity" evidence="1">
    <location>
        <begin position="195"/>
        <end position="205"/>
    </location>
</feature>
<feature type="region of interest" description="Disordered" evidence="1">
    <location>
        <begin position="1"/>
        <end position="99"/>
    </location>
</feature>
<dbReference type="Proteomes" id="UP001499915">
    <property type="component" value="Unassembled WGS sequence"/>
</dbReference>
<evidence type="ECO:0000313" key="2">
    <source>
        <dbReference type="EMBL" id="GAA0702671.1"/>
    </source>
</evidence>
<name>A0ABN1IAQ1_9GAMM</name>
<gene>
    <name evidence="2" type="ORF">GCM10009104_35070</name>
</gene>
<evidence type="ECO:0000256" key="1">
    <source>
        <dbReference type="SAM" id="MobiDB-lite"/>
    </source>
</evidence>
<accession>A0ABN1IAQ1</accession>
<dbReference type="InterPro" id="IPR021973">
    <property type="entry name" value="SprA-related"/>
</dbReference>
<evidence type="ECO:0000313" key="3">
    <source>
        <dbReference type="Proteomes" id="UP001499915"/>
    </source>
</evidence>
<feature type="region of interest" description="Disordered" evidence="1">
    <location>
        <begin position="139"/>
        <end position="222"/>
    </location>
</feature>
<feature type="compositionally biased region" description="Basic and acidic residues" evidence="1">
    <location>
        <begin position="164"/>
        <end position="179"/>
    </location>
</feature>
<dbReference type="Pfam" id="PF12118">
    <property type="entry name" value="SprA-related"/>
    <property type="match status" value="1"/>
</dbReference>
<feature type="compositionally biased region" description="Basic and acidic residues" evidence="1">
    <location>
        <begin position="72"/>
        <end position="84"/>
    </location>
</feature>